<dbReference type="PANTHER" id="PTHR14969">
    <property type="entry name" value="SPHINGOSINE-1-PHOSPHATE PHOSPHOHYDROLASE"/>
    <property type="match status" value="1"/>
</dbReference>
<keyword evidence="5" id="KW-1185">Reference proteome</keyword>
<feature type="transmembrane region" description="Helical" evidence="2">
    <location>
        <begin position="205"/>
        <end position="223"/>
    </location>
</feature>
<keyword evidence="2" id="KW-0812">Transmembrane</keyword>
<keyword evidence="2" id="KW-1133">Transmembrane helix</keyword>
<dbReference type="GO" id="GO:0042392">
    <property type="term" value="F:sphingosine-1-phosphate phosphatase activity"/>
    <property type="evidence" value="ECO:0007669"/>
    <property type="project" value="TreeGrafter"/>
</dbReference>
<dbReference type="InParanoid" id="A0A1E7F922"/>
<dbReference type="PANTHER" id="PTHR14969:SF13">
    <property type="entry name" value="AT30094P"/>
    <property type="match status" value="1"/>
</dbReference>
<dbReference type="InterPro" id="IPR036938">
    <property type="entry name" value="PAP2/HPO_sf"/>
</dbReference>
<feature type="compositionally biased region" description="Low complexity" evidence="1">
    <location>
        <begin position="7"/>
        <end position="20"/>
    </location>
</feature>
<dbReference type="CDD" id="cd01610">
    <property type="entry name" value="PAP2_like"/>
    <property type="match status" value="1"/>
</dbReference>
<feature type="transmembrane region" description="Helical" evidence="2">
    <location>
        <begin position="165"/>
        <end position="185"/>
    </location>
</feature>
<dbReference type="InterPro" id="IPR000326">
    <property type="entry name" value="PAP2/HPO"/>
</dbReference>
<feature type="transmembrane region" description="Helical" evidence="2">
    <location>
        <begin position="82"/>
        <end position="110"/>
    </location>
</feature>
<evidence type="ECO:0000256" key="1">
    <source>
        <dbReference type="SAM" id="MobiDB-lite"/>
    </source>
</evidence>
<dbReference type="Proteomes" id="UP000095751">
    <property type="component" value="Unassembled WGS sequence"/>
</dbReference>
<gene>
    <name evidence="4" type="ORF">FRACYDRAFT_261994</name>
</gene>
<reference evidence="4 5" key="1">
    <citation type="submission" date="2016-09" db="EMBL/GenBank/DDBJ databases">
        <title>Extensive genetic diversity and differential bi-allelic expression allows diatom success in the polar Southern Ocean.</title>
        <authorList>
            <consortium name="DOE Joint Genome Institute"/>
            <person name="Mock T."/>
            <person name="Otillar R.P."/>
            <person name="Strauss J."/>
            <person name="Dupont C."/>
            <person name="Frickenhaus S."/>
            <person name="Maumus F."/>
            <person name="Mcmullan M."/>
            <person name="Sanges R."/>
            <person name="Schmutz J."/>
            <person name="Toseland A."/>
            <person name="Valas R."/>
            <person name="Veluchamy A."/>
            <person name="Ward B.J."/>
            <person name="Allen A."/>
            <person name="Barry K."/>
            <person name="Falciatore A."/>
            <person name="Ferrante M."/>
            <person name="Fortunato A.E."/>
            <person name="Gloeckner G."/>
            <person name="Gruber A."/>
            <person name="Hipkin R."/>
            <person name="Janech M."/>
            <person name="Kroth P."/>
            <person name="Leese F."/>
            <person name="Lindquist E."/>
            <person name="Lyon B.R."/>
            <person name="Martin J."/>
            <person name="Mayer C."/>
            <person name="Parker M."/>
            <person name="Quesneville H."/>
            <person name="Raymond J."/>
            <person name="Uhlig C."/>
            <person name="Valentin K.U."/>
            <person name="Worden A.Z."/>
            <person name="Armbrust E.V."/>
            <person name="Bowler C."/>
            <person name="Green B."/>
            <person name="Moulton V."/>
            <person name="Van Oosterhout C."/>
            <person name="Grigoriev I."/>
        </authorList>
    </citation>
    <scope>NUCLEOTIDE SEQUENCE [LARGE SCALE GENOMIC DNA]</scope>
    <source>
        <strain evidence="4 5">CCMP1102</strain>
    </source>
</reference>
<name>A0A1E7F922_9STRA</name>
<organism evidence="4 5">
    <name type="scientific">Fragilariopsis cylindrus CCMP1102</name>
    <dbReference type="NCBI Taxonomy" id="635003"/>
    <lineage>
        <taxon>Eukaryota</taxon>
        <taxon>Sar</taxon>
        <taxon>Stramenopiles</taxon>
        <taxon>Ochrophyta</taxon>
        <taxon>Bacillariophyta</taxon>
        <taxon>Bacillariophyceae</taxon>
        <taxon>Bacillariophycidae</taxon>
        <taxon>Bacillariales</taxon>
        <taxon>Bacillariaceae</taxon>
        <taxon>Fragilariopsis</taxon>
    </lineage>
</organism>
<feature type="domain" description="Phosphatidic acid phosphatase type 2/haloperoxidase" evidence="3">
    <location>
        <begin position="216"/>
        <end position="349"/>
    </location>
</feature>
<feature type="region of interest" description="Disordered" evidence="1">
    <location>
        <begin position="1"/>
        <end position="27"/>
    </location>
</feature>
<dbReference type="Pfam" id="PF01569">
    <property type="entry name" value="PAP2"/>
    <property type="match status" value="1"/>
</dbReference>
<feature type="transmembrane region" description="Helical" evidence="2">
    <location>
        <begin position="334"/>
        <end position="356"/>
    </location>
</feature>
<dbReference type="SUPFAM" id="SSF48317">
    <property type="entry name" value="Acid phosphatase/Vanadium-dependent haloperoxidase"/>
    <property type="match status" value="1"/>
</dbReference>
<dbReference type="AlphaFoldDB" id="A0A1E7F922"/>
<proteinExistence type="predicted"/>
<protein>
    <recommendedName>
        <fullName evidence="3">Phosphatidic acid phosphatase type 2/haloperoxidase domain-containing protein</fullName>
    </recommendedName>
</protein>
<feature type="transmembrane region" description="Helical" evidence="2">
    <location>
        <begin position="306"/>
        <end position="327"/>
    </location>
</feature>
<feature type="transmembrane region" description="Helical" evidence="2">
    <location>
        <begin position="278"/>
        <end position="300"/>
    </location>
</feature>
<evidence type="ECO:0000259" key="3">
    <source>
        <dbReference type="Pfam" id="PF01569"/>
    </source>
</evidence>
<dbReference type="KEGG" id="fcy:FRACYDRAFT_261994"/>
<accession>A0A1E7F922</accession>
<dbReference type="Gene3D" id="1.20.144.10">
    <property type="entry name" value="Phosphatidic acid phosphatase type 2/haloperoxidase"/>
    <property type="match status" value="1"/>
</dbReference>
<dbReference type="OrthoDB" id="10615852at2759"/>
<evidence type="ECO:0000313" key="4">
    <source>
        <dbReference type="EMBL" id="OEU14515.1"/>
    </source>
</evidence>
<feature type="transmembrane region" description="Helical" evidence="2">
    <location>
        <begin position="130"/>
        <end position="153"/>
    </location>
</feature>
<sequence>MCNTTKSSGTMFTETSTSTTKANGVSAGQESVIKTNGAMASGEEEAAAAKRRRRSSLHRLNIIDEFISDPVFRLGLPKWLELLYSFPANIFGSTFSLMVMPLWIGLLALMEKQLQQQYVTNNDTSSNLMLLKFITIGLTAVYMIAWGFFQYGYDKVGMKFIWRRGLYIGGASWCVAVLAYTLLGFDNDAANNNNNNNNNKIILSMAIYPLFLWPFVILIVTYLKKTSKRHRPAYKDYTIRPNDHVDDKCSNGKRINTWIDKKKYLAVPYMLAEHNGNAAFPSGDAAMAALFALPIFYIGGGDDRSYYYKAIASALIFLSASGRMYVLAHHFLDVIVGIAITYLVHLISSSSFVGFGMYDMEWWYPLVMTSAYFLYQKLTKRSAAAGNEAGNNEYSKKKK</sequence>
<evidence type="ECO:0000256" key="2">
    <source>
        <dbReference type="SAM" id="Phobius"/>
    </source>
</evidence>
<evidence type="ECO:0000313" key="5">
    <source>
        <dbReference type="Proteomes" id="UP000095751"/>
    </source>
</evidence>
<keyword evidence="2" id="KW-0472">Membrane</keyword>
<dbReference type="EMBL" id="KV784360">
    <property type="protein sequence ID" value="OEU14515.1"/>
    <property type="molecule type" value="Genomic_DNA"/>
</dbReference>